<feature type="non-terminal residue" evidence="2">
    <location>
        <position position="1"/>
    </location>
</feature>
<feature type="compositionally biased region" description="Low complexity" evidence="1">
    <location>
        <begin position="234"/>
        <end position="244"/>
    </location>
</feature>
<evidence type="ECO:0000256" key="1">
    <source>
        <dbReference type="SAM" id="MobiDB-lite"/>
    </source>
</evidence>
<dbReference type="GO" id="GO:0005524">
    <property type="term" value="F:ATP binding"/>
    <property type="evidence" value="ECO:0007669"/>
    <property type="project" value="UniProtKB-KW"/>
</dbReference>
<feature type="region of interest" description="Disordered" evidence="1">
    <location>
        <begin position="1"/>
        <end position="346"/>
    </location>
</feature>
<feature type="compositionally biased region" description="Basic residues" evidence="1">
    <location>
        <begin position="245"/>
        <end position="265"/>
    </location>
</feature>
<dbReference type="AlphaFoldDB" id="A0A6J4RZD4"/>
<feature type="compositionally biased region" description="Basic and acidic residues" evidence="1">
    <location>
        <begin position="95"/>
        <end position="107"/>
    </location>
</feature>
<feature type="compositionally biased region" description="Basic residues" evidence="1">
    <location>
        <begin position="63"/>
        <end position="94"/>
    </location>
</feature>
<proteinExistence type="predicted"/>
<feature type="compositionally biased region" description="Basic and acidic residues" evidence="1">
    <location>
        <begin position="218"/>
        <end position="232"/>
    </location>
</feature>
<organism evidence="2">
    <name type="scientific">uncultured Rubrobacteraceae bacterium</name>
    <dbReference type="NCBI Taxonomy" id="349277"/>
    <lineage>
        <taxon>Bacteria</taxon>
        <taxon>Bacillati</taxon>
        <taxon>Actinomycetota</taxon>
        <taxon>Rubrobacteria</taxon>
        <taxon>Rubrobacterales</taxon>
        <taxon>Rubrobacteraceae</taxon>
        <taxon>environmental samples</taxon>
    </lineage>
</organism>
<keyword evidence="2" id="KW-0547">Nucleotide-binding</keyword>
<feature type="compositionally biased region" description="Basic and acidic residues" evidence="1">
    <location>
        <begin position="1"/>
        <end position="26"/>
    </location>
</feature>
<feature type="compositionally biased region" description="Basic and acidic residues" evidence="1">
    <location>
        <begin position="329"/>
        <end position="346"/>
    </location>
</feature>
<reference evidence="2" key="1">
    <citation type="submission" date="2020-02" db="EMBL/GenBank/DDBJ databases">
        <authorList>
            <person name="Meier V. D."/>
        </authorList>
    </citation>
    <scope>NUCLEOTIDE SEQUENCE</scope>
    <source>
        <strain evidence="2">AVDCRST_MAG02</strain>
    </source>
</reference>
<gene>
    <name evidence="2" type="ORF">AVDCRST_MAG02-4419</name>
</gene>
<accession>A0A6J4RZD4</accession>
<name>A0A6J4RZD4_9ACTN</name>
<sequence length="346" mass="38681">ERYYRKIGGVERRGGEQVLRDRDGPRRRFAGGGGGRGLRASGPERRGQDDPGEGSDHAPQARRGPRLCCRLRRGTRRPKAAAEHRARRPVRRRGREPDRQGEPRDGRQAVPPPPQAGPPAGKRRSGTVRPVVRGGPGRRRLLGRDAPPARPRGEPGRGAPGALSRRADHGARPGQPQRDVGGHRGARRRRDHDRADHPVLGGGRPARRAHRRHRRRTLDRPGYHRGAEEPPRWRAAGGNPLPAAGRRRRRPRPRPARGRRGKSRGRPSDAPGSQGARFDHRGRATPRPLRHKGRRRDDPQPNPGRRLPLPHGAGRRPRADRGRARRRRREPEPGRAGKRRHDEGGI</sequence>
<feature type="non-terminal residue" evidence="2">
    <location>
        <position position="346"/>
    </location>
</feature>
<keyword evidence="2" id="KW-0067">ATP-binding</keyword>
<protein>
    <submittedName>
        <fullName evidence="2">Efflux ABC transporter, ATP-binding protein</fullName>
    </submittedName>
</protein>
<feature type="compositionally biased region" description="Basic residues" evidence="1">
    <location>
        <begin position="205"/>
        <end position="217"/>
    </location>
</feature>
<dbReference type="EMBL" id="CADCVH010000122">
    <property type="protein sequence ID" value="CAA9479589.1"/>
    <property type="molecule type" value="Genomic_DNA"/>
</dbReference>
<evidence type="ECO:0000313" key="2">
    <source>
        <dbReference type="EMBL" id="CAA9479589.1"/>
    </source>
</evidence>